<sequence>MGSTLKNIVVVGASFLGSRTAVEIAKSAPPAYRPRYAVIPGHEHKAFIPYTKTFYEITEHTNYGVITARALAVYPDHITLDTPFEGSVDLPYAYLTIATGTQLSQPSNMVVNDKKSAIAYLQSHQQGVQKAKKIVIVGGGAVGVQMATDIKEWFPEKEVTVVQSRARVMPNFHEKLHEVVKERFDELGVKLITNARAKIPDSIPNDGSTFDLTLTNGETISADFLIRATGQKPNTQLINSLEPSTSEPLVNPKNGFIRVKPTMQLADPKYPNIFSVGDIADSGARKTVRAAIPQVSIIAQNIMQMIDGKEADNEFKPTPMGIHLSLGRTKNIVFRDPATEAGEPTVIYRDDGVDDMSVSNMWTRFGFENVTAQQFHL</sequence>
<dbReference type="InterPro" id="IPR023753">
    <property type="entry name" value="FAD/NAD-binding_dom"/>
</dbReference>
<feature type="domain" description="FAD/NAD(P)-binding" evidence="1">
    <location>
        <begin position="8"/>
        <end position="291"/>
    </location>
</feature>
<dbReference type="GO" id="GO:0005737">
    <property type="term" value="C:cytoplasm"/>
    <property type="evidence" value="ECO:0007669"/>
    <property type="project" value="TreeGrafter"/>
</dbReference>
<dbReference type="Proteomes" id="UP000242877">
    <property type="component" value="Unassembled WGS sequence"/>
</dbReference>
<reference evidence="2 3" key="1">
    <citation type="journal article" date="2016" name="Genome Biol. Evol.">
        <title>Divergent and convergent evolution of fungal pathogenicity.</title>
        <authorList>
            <person name="Shang Y."/>
            <person name="Xiao G."/>
            <person name="Zheng P."/>
            <person name="Cen K."/>
            <person name="Zhan S."/>
            <person name="Wang C."/>
        </authorList>
    </citation>
    <scope>NUCLEOTIDE SEQUENCE [LARGE SCALE GENOMIC DNA]</scope>
    <source>
        <strain evidence="2 3">ARSEF 7405</strain>
    </source>
</reference>
<dbReference type="PANTHER" id="PTHR43735:SF11">
    <property type="entry name" value="HYPOTHETICAL OXIDOREDUCTASE (EUROFUNG)"/>
    <property type="match status" value="1"/>
</dbReference>
<accession>A0A167X3V1</accession>
<evidence type="ECO:0000259" key="1">
    <source>
        <dbReference type="Pfam" id="PF07992"/>
    </source>
</evidence>
<dbReference type="InterPro" id="IPR036188">
    <property type="entry name" value="FAD/NAD-bd_sf"/>
</dbReference>
<name>A0A167X3V1_9EURO</name>
<evidence type="ECO:0000313" key="2">
    <source>
        <dbReference type="EMBL" id="KZZ89596.1"/>
    </source>
</evidence>
<dbReference type="PANTHER" id="PTHR43735">
    <property type="entry name" value="APOPTOSIS-INDUCING FACTOR 1"/>
    <property type="match status" value="1"/>
</dbReference>
<gene>
    <name evidence="2" type="ORF">AAP_04351</name>
</gene>
<dbReference type="PRINTS" id="PR00469">
    <property type="entry name" value="PNDRDTASEII"/>
</dbReference>
<dbReference type="AlphaFoldDB" id="A0A167X3V1"/>
<comment type="caution">
    <text evidence="2">The sequence shown here is derived from an EMBL/GenBank/DDBJ whole genome shotgun (WGS) entry which is preliminary data.</text>
</comment>
<protein>
    <submittedName>
        <fullName evidence="2">Amid-like NADH oxidoreductase</fullName>
    </submittedName>
</protein>
<dbReference type="GO" id="GO:0004174">
    <property type="term" value="F:electron-transferring-flavoprotein dehydrogenase activity"/>
    <property type="evidence" value="ECO:0007669"/>
    <property type="project" value="TreeGrafter"/>
</dbReference>
<dbReference type="GO" id="GO:0050660">
    <property type="term" value="F:flavin adenine dinucleotide binding"/>
    <property type="evidence" value="ECO:0007669"/>
    <property type="project" value="TreeGrafter"/>
</dbReference>
<proteinExistence type="predicted"/>
<dbReference type="OrthoDB" id="202203at2759"/>
<dbReference type="EMBL" id="AZGZ01000020">
    <property type="protein sequence ID" value="KZZ89596.1"/>
    <property type="molecule type" value="Genomic_DNA"/>
</dbReference>
<evidence type="ECO:0000313" key="3">
    <source>
        <dbReference type="Proteomes" id="UP000242877"/>
    </source>
</evidence>
<dbReference type="PRINTS" id="PR00368">
    <property type="entry name" value="FADPNR"/>
</dbReference>
<organism evidence="2 3">
    <name type="scientific">Ascosphaera apis ARSEF 7405</name>
    <dbReference type="NCBI Taxonomy" id="392613"/>
    <lineage>
        <taxon>Eukaryota</taxon>
        <taxon>Fungi</taxon>
        <taxon>Dikarya</taxon>
        <taxon>Ascomycota</taxon>
        <taxon>Pezizomycotina</taxon>
        <taxon>Eurotiomycetes</taxon>
        <taxon>Eurotiomycetidae</taxon>
        <taxon>Onygenales</taxon>
        <taxon>Ascosphaeraceae</taxon>
        <taxon>Ascosphaera</taxon>
    </lineage>
</organism>
<dbReference type="Gene3D" id="3.50.50.100">
    <property type="match status" value="1"/>
</dbReference>
<dbReference type="Pfam" id="PF07992">
    <property type="entry name" value="Pyr_redox_2"/>
    <property type="match status" value="1"/>
</dbReference>
<dbReference type="SUPFAM" id="SSF51905">
    <property type="entry name" value="FAD/NAD(P)-binding domain"/>
    <property type="match status" value="1"/>
</dbReference>
<dbReference type="VEuPathDB" id="FungiDB:AAP_04351"/>
<keyword evidence="3" id="KW-1185">Reference proteome</keyword>